<dbReference type="PROSITE" id="PS51464">
    <property type="entry name" value="SIS"/>
    <property type="match status" value="2"/>
</dbReference>
<dbReference type="SUPFAM" id="SSF53697">
    <property type="entry name" value="SIS domain"/>
    <property type="match status" value="1"/>
</dbReference>
<dbReference type="GO" id="GO:0005829">
    <property type="term" value="C:cytosol"/>
    <property type="evidence" value="ECO:0007669"/>
    <property type="project" value="TreeGrafter"/>
</dbReference>
<dbReference type="GO" id="GO:0006487">
    <property type="term" value="P:protein N-linked glycosylation"/>
    <property type="evidence" value="ECO:0007669"/>
    <property type="project" value="TreeGrafter"/>
</dbReference>
<organism evidence="13 14">
    <name type="scientific">Spirosoma arboris</name>
    <dbReference type="NCBI Taxonomy" id="2682092"/>
    <lineage>
        <taxon>Bacteria</taxon>
        <taxon>Pseudomonadati</taxon>
        <taxon>Bacteroidota</taxon>
        <taxon>Cytophagia</taxon>
        <taxon>Cytophagales</taxon>
        <taxon>Cytophagaceae</taxon>
        <taxon>Spirosoma</taxon>
    </lineage>
</organism>
<dbReference type="AlphaFoldDB" id="A0A7K1SP76"/>
<evidence type="ECO:0000256" key="6">
    <source>
        <dbReference type="ARBA" id="ARBA00022576"/>
    </source>
</evidence>
<dbReference type="InterPro" id="IPR001347">
    <property type="entry name" value="SIS_dom"/>
</dbReference>
<evidence type="ECO:0000256" key="10">
    <source>
        <dbReference type="HAMAP-Rule" id="MF_00164"/>
    </source>
</evidence>
<dbReference type="InterPro" id="IPR029055">
    <property type="entry name" value="Ntn_hydrolases_N"/>
</dbReference>
<evidence type="ECO:0000259" key="11">
    <source>
        <dbReference type="PROSITE" id="PS51278"/>
    </source>
</evidence>
<keyword evidence="14" id="KW-1185">Reference proteome</keyword>
<dbReference type="CDD" id="cd05009">
    <property type="entry name" value="SIS_GlmS_GlmD_2"/>
    <property type="match status" value="1"/>
</dbReference>
<dbReference type="GO" id="GO:0004360">
    <property type="term" value="F:glutamine-fructose-6-phosphate transaminase (isomerizing) activity"/>
    <property type="evidence" value="ECO:0007669"/>
    <property type="project" value="UniProtKB-UniRule"/>
</dbReference>
<dbReference type="Gene3D" id="3.40.50.10490">
    <property type="entry name" value="Glucose-6-phosphate isomerase like protein, domain 1"/>
    <property type="match status" value="2"/>
</dbReference>
<dbReference type="FunFam" id="3.60.20.10:FF:000006">
    <property type="entry name" value="Glutamine--fructose-6-phosphate aminotransferase [isomerizing]"/>
    <property type="match status" value="1"/>
</dbReference>
<evidence type="ECO:0000313" key="13">
    <source>
        <dbReference type="EMBL" id="MVM35599.1"/>
    </source>
</evidence>
<dbReference type="GO" id="GO:0005975">
    <property type="term" value="P:carbohydrate metabolic process"/>
    <property type="evidence" value="ECO:0007669"/>
    <property type="project" value="UniProtKB-UniRule"/>
</dbReference>
<dbReference type="EMBL" id="WPIN01000024">
    <property type="protein sequence ID" value="MVM35599.1"/>
    <property type="molecule type" value="Genomic_DNA"/>
</dbReference>
<feature type="active site" description="Nucleophile; for GATase activity" evidence="10">
    <location>
        <position position="2"/>
    </location>
</feature>
<protein>
    <recommendedName>
        <fullName evidence="4 10">Glutamine--fructose-6-phosphate aminotransferase [isomerizing]</fullName>
        <ecNumber evidence="3 10">2.6.1.16</ecNumber>
    </recommendedName>
    <alternativeName>
        <fullName evidence="10">D-fructose-6-phosphate amidotransferase</fullName>
    </alternativeName>
    <alternativeName>
        <fullName evidence="10">GFAT</fullName>
    </alternativeName>
    <alternativeName>
        <fullName evidence="10">Glucosamine-6-phosphate synthase</fullName>
    </alternativeName>
    <alternativeName>
        <fullName evidence="10">Hexosephosphate aminotransferase</fullName>
    </alternativeName>
    <alternativeName>
        <fullName evidence="10">L-glutamine--D-fructose-6-phosphate amidotransferase</fullName>
    </alternativeName>
</protein>
<dbReference type="RefSeq" id="WP_157590401.1">
    <property type="nucleotide sequence ID" value="NZ_WPIN01000024.1"/>
</dbReference>
<feature type="domain" description="Glutamine amidotransferase type-2" evidence="11">
    <location>
        <begin position="2"/>
        <end position="220"/>
    </location>
</feature>
<keyword evidence="8" id="KW-0677">Repeat</keyword>
<evidence type="ECO:0000256" key="9">
    <source>
        <dbReference type="ARBA" id="ARBA00022962"/>
    </source>
</evidence>
<dbReference type="Pfam" id="PF13522">
    <property type="entry name" value="GATase_6"/>
    <property type="match status" value="1"/>
</dbReference>
<comment type="caution">
    <text evidence="13">The sequence shown here is derived from an EMBL/GenBank/DDBJ whole genome shotgun (WGS) entry which is preliminary data.</text>
</comment>
<evidence type="ECO:0000259" key="12">
    <source>
        <dbReference type="PROSITE" id="PS51464"/>
    </source>
</evidence>
<feature type="domain" description="SIS" evidence="12">
    <location>
        <begin position="454"/>
        <end position="602"/>
    </location>
</feature>
<dbReference type="InterPro" id="IPR035490">
    <property type="entry name" value="GlmS/FrlB_SIS"/>
</dbReference>
<dbReference type="GO" id="GO:0006047">
    <property type="term" value="P:UDP-N-acetylglucosamine metabolic process"/>
    <property type="evidence" value="ECO:0007669"/>
    <property type="project" value="TreeGrafter"/>
</dbReference>
<keyword evidence="6 10" id="KW-0032">Aminotransferase</keyword>
<sequence>MCGIVAYVGHREACPLVIKGLKRLEYRGYDSAGVALMNGHGLKVYKKKGKVVALEHELENKETHATIGMGHTRWATHGEPNDVNAHPHYSFHRKLAIIHNGIIENYAAIKQALLKKGHTFSSETDTEVLGQFIEDIWENNGDTLEEAVRLALQEVVGAYAIVIMSEADPTQLIAARKGSPLVIGVGENEFFLASDATPIVEYTKDVIYLNDYEIAVIKDGALKVVTLDNTTTTPYVHKVELELEAIEKGGFDHFMLKEIFEQPRSIADSMRGRVKADEGTLQLGGLRDYLDKLAKSKRIVIIGCGTSWHAGLVAEYIFEELARIPVEVEYASEFRYRNPIIKEGDIVIAISQSGETADTLAAIELAKSKGATIFGVCNVVGSSIARATHAGAFTHAGPEIGVASTKAFTAQVTVLTLIALAAAKRKGTISDSLFRQLLAELESIPAKVERVLQAADKIKEIAYIFTYARNFIYLGRGLNFPVALEGALKLKEISYIHAEGYPAAEMKHGPIALIDEDMPVVVIATKDSSYEKVVSNIQEVKARKGRVIAITTEGDTNLPGMVDFTIEIPKVHEMLMPLVSVVPLQLLAYDIAVMRGRNVDQPRNLAKSVTVE</sequence>
<name>A0A7K1SP76_9BACT</name>
<dbReference type="NCBIfam" id="TIGR01135">
    <property type="entry name" value="glmS"/>
    <property type="match status" value="1"/>
</dbReference>
<dbReference type="InterPro" id="IPR005855">
    <property type="entry name" value="GFAT"/>
</dbReference>
<dbReference type="InterPro" id="IPR046348">
    <property type="entry name" value="SIS_dom_sf"/>
</dbReference>
<dbReference type="InterPro" id="IPR047084">
    <property type="entry name" value="GFAT_N"/>
</dbReference>
<dbReference type="Proteomes" id="UP000436006">
    <property type="component" value="Unassembled WGS sequence"/>
</dbReference>
<dbReference type="SUPFAM" id="SSF56235">
    <property type="entry name" value="N-terminal nucleophile aminohydrolases (Ntn hydrolases)"/>
    <property type="match status" value="1"/>
</dbReference>
<evidence type="ECO:0000256" key="7">
    <source>
        <dbReference type="ARBA" id="ARBA00022679"/>
    </source>
</evidence>
<dbReference type="PROSITE" id="PS51278">
    <property type="entry name" value="GATASE_TYPE_2"/>
    <property type="match status" value="1"/>
</dbReference>
<dbReference type="CDD" id="cd00714">
    <property type="entry name" value="GFAT"/>
    <property type="match status" value="1"/>
</dbReference>
<feature type="initiator methionine" description="Removed" evidence="10">
    <location>
        <position position="1"/>
    </location>
</feature>
<dbReference type="GO" id="GO:0097367">
    <property type="term" value="F:carbohydrate derivative binding"/>
    <property type="evidence" value="ECO:0007669"/>
    <property type="project" value="InterPro"/>
</dbReference>
<dbReference type="GO" id="GO:0006002">
    <property type="term" value="P:fructose 6-phosphate metabolic process"/>
    <property type="evidence" value="ECO:0007669"/>
    <property type="project" value="TreeGrafter"/>
</dbReference>
<evidence type="ECO:0000256" key="5">
    <source>
        <dbReference type="ARBA" id="ARBA00022490"/>
    </source>
</evidence>
<dbReference type="NCBIfam" id="NF001484">
    <property type="entry name" value="PRK00331.1"/>
    <property type="match status" value="1"/>
</dbReference>
<evidence type="ECO:0000256" key="3">
    <source>
        <dbReference type="ARBA" id="ARBA00012916"/>
    </source>
</evidence>
<comment type="subunit">
    <text evidence="10">Homodimer.</text>
</comment>
<comment type="function">
    <text evidence="10">Catalyzes the first step in hexosamine metabolism, converting fructose-6P into glucosamine-6P using glutamine as a nitrogen source.</text>
</comment>
<evidence type="ECO:0000256" key="4">
    <source>
        <dbReference type="ARBA" id="ARBA00016090"/>
    </source>
</evidence>
<dbReference type="InterPro" id="IPR017932">
    <property type="entry name" value="GATase_2_dom"/>
</dbReference>
<dbReference type="HAMAP" id="MF_00164">
    <property type="entry name" value="GlmS"/>
    <property type="match status" value="1"/>
</dbReference>
<dbReference type="PANTHER" id="PTHR10937:SF0">
    <property type="entry name" value="GLUTAMINE--FRUCTOSE-6-PHOSPHATE TRANSAMINASE (ISOMERIZING)"/>
    <property type="match status" value="1"/>
</dbReference>
<gene>
    <name evidence="10 13" type="primary">glmS</name>
    <name evidence="13" type="ORF">GO755_36620</name>
</gene>
<reference evidence="13 14" key="1">
    <citation type="submission" date="2019-12" db="EMBL/GenBank/DDBJ databases">
        <title>Spirosoma sp. HMF4905 genome sequencing and assembly.</title>
        <authorList>
            <person name="Kang H."/>
            <person name="Cha I."/>
            <person name="Kim H."/>
            <person name="Joh K."/>
        </authorList>
    </citation>
    <scope>NUCLEOTIDE SEQUENCE [LARGE SCALE GENOMIC DNA]</scope>
    <source>
        <strain evidence="13 14">HMF4905</strain>
    </source>
</reference>
<feature type="active site" description="For Fru-6P isomerization activity" evidence="10">
    <location>
        <position position="607"/>
    </location>
</feature>
<dbReference type="InterPro" id="IPR035466">
    <property type="entry name" value="GlmS/AgaS_SIS"/>
</dbReference>
<evidence type="ECO:0000256" key="2">
    <source>
        <dbReference type="ARBA" id="ARBA00004496"/>
    </source>
</evidence>
<dbReference type="CDD" id="cd05008">
    <property type="entry name" value="SIS_GlmS_GlmD_1"/>
    <property type="match status" value="1"/>
</dbReference>
<comment type="subcellular location">
    <subcellularLocation>
        <location evidence="2 10">Cytoplasm</location>
    </subcellularLocation>
</comment>
<evidence type="ECO:0000256" key="1">
    <source>
        <dbReference type="ARBA" id="ARBA00001031"/>
    </source>
</evidence>
<accession>A0A7K1SP76</accession>
<dbReference type="Pfam" id="PF01380">
    <property type="entry name" value="SIS"/>
    <property type="match status" value="2"/>
</dbReference>
<dbReference type="EC" id="2.6.1.16" evidence="3 10"/>
<feature type="domain" description="SIS" evidence="12">
    <location>
        <begin position="289"/>
        <end position="428"/>
    </location>
</feature>
<keyword evidence="9" id="KW-0315">Glutamine amidotransferase</keyword>
<proteinExistence type="inferred from homology"/>
<comment type="catalytic activity">
    <reaction evidence="1 10">
        <text>D-fructose 6-phosphate + L-glutamine = D-glucosamine 6-phosphate + L-glutamate</text>
        <dbReference type="Rhea" id="RHEA:13237"/>
        <dbReference type="ChEBI" id="CHEBI:29985"/>
        <dbReference type="ChEBI" id="CHEBI:58359"/>
        <dbReference type="ChEBI" id="CHEBI:58725"/>
        <dbReference type="ChEBI" id="CHEBI:61527"/>
        <dbReference type="EC" id="2.6.1.16"/>
    </reaction>
</comment>
<evidence type="ECO:0000313" key="14">
    <source>
        <dbReference type="Proteomes" id="UP000436006"/>
    </source>
</evidence>
<dbReference type="PANTHER" id="PTHR10937">
    <property type="entry name" value="GLUCOSAMINE--FRUCTOSE-6-PHOSPHATE AMINOTRANSFERASE, ISOMERIZING"/>
    <property type="match status" value="1"/>
</dbReference>
<keyword evidence="7 10" id="KW-0808">Transferase</keyword>
<keyword evidence="5 10" id="KW-0963">Cytoplasm</keyword>
<dbReference type="Gene3D" id="3.60.20.10">
    <property type="entry name" value="Glutamine Phosphoribosylpyrophosphate, subunit 1, domain 1"/>
    <property type="match status" value="1"/>
</dbReference>
<dbReference type="FunFam" id="3.40.50.10490:FF:000001">
    <property type="entry name" value="Glutamine--fructose-6-phosphate aminotransferase [isomerizing]"/>
    <property type="match status" value="1"/>
</dbReference>
<evidence type="ECO:0000256" key="8">
    <source>
        <dbReference type="ARBA" id="ARBA00022737"/>
    </source>
</evidence>